<reference evidence="3 4" key="1">
    <citation type="submission" date="2024-09" db="EMBL/GenBank/DDBJ databases">
        <title>Chromosome-scale assembly of Riccia fluitans.</title>
        <authorList>
            <person name="Paukszto L."/>
            <person name="Sawicki J."/>
            <person name="Karawczyk K."/>
            <person name="Piernik-Szablinska J."/>
            <person name="Szczecinska M."/>
            <person name="Mazdziarz M."/>
        </authorList>
    </citation>
    <scope>NUCLEOTIDE SEQUENCE [LARGE SCALE GENOMIC DNA]</scope>
    <source>
        <strain evidence="3">Rf_01</strain>
        <tissue evidence="3">Aerial parts of the thallus</tissue>
    </source>
</reference>
<feature type="compositionally biased region" description="Low complexity" evidence="1">
    <location>
        <begin position="988"/>
        <end position="1001"/>
    </location>
</feature>
<feature type="region of interest" description="Disordered" evidence="1">
    <location>
        <begin position="91"/>
        <end position="139"/>
    </location>
</feature>
<dbReference type="Proteomes" id="UP001605036">
    <property type="component" value="Unassembled WGS sequence"/>
</dbReference>
<feature type="region of interest" description="Disordered" evidence="1">
    <location>
        <begin position="1"/>
        <end position="51"/>
    </location>
</feature>
<dbReference type="InterPro" id="IPR045289">
    <property type="entry name" value="At4g14310-like"/>
</dbReference>
<feature type="region of interest" description="Disordered" evidence="1">
    <location>
        <begin position="666"/>
        <end position="740"/>
    </location>
</feature>
<feature type="region of interest" description="Disordered" evidence="1">
    <location>
        <begin position="986"/>
        <end position="1013"/>
    </location>
</feature>
<dbReference type="InterPro" id="IPR057442">
    <property type="entry name" value="Beta-prop_At4g14310"/>
</dbReference>
<evidence type="ECO:0000256" key="1">
    <source>
        <dbReference type="SAM" id="MobiDB-lite"/>
    </source>
</evidence>
<dbReference type="SUPFAM" id="SSF50978">
    <property type="entry name" value="WD40 repeat-like"/>
    <property type="match status" value="1"/>
</dbReference>
<dbReference type="EMBL" id="JBHFFA010000008">
    <property type="protein sequence ID" value="KAL2608298.1"/>
    <property type="molecule type" value="Genomic_DNA"/>
</dbReference>
<keyword evidence="4" id="KW-1185">Reference proteome</keyword>
<dbReference type="Gene3D" id="2.130.10.10">
    <property type="entry name" value="YVTN repeat-like/Quinoprotein amine dehydrogenase"/>
    <property type="match status" value="1"/>
</dbReference>
<feature type="domain" description="At4g14310 8-bladed propeller" evidence="2">
    <location>
        <begin position="1061"/>
        <end position="1348"/>
    </location>
</feature>
<feature type="compositionally biased region" description="Basic and acidic residues" evidence="1">
    <location>
        <begin position="1002"/>
        <end position="1013"/>
    </location>
</feature>
<dbReference type="PANTHER" id="PTHR35492">
    <property type="entry name" value="TRANSDUCIN/WD40 REPEAT-LIKE SUPERFAMILY PROTEIN"/>
    <property type="match status" value="1"/>
</dbReference>
<proteinExistence type="predicted"/>
<feature type="compositionally biased region" description="Basic and acidic residues" evidence="1">
    <location>
        <begin position="801"/>
        <end position="813"/>
    </location>
</feature>
<sequence length="1354" mass="146713">MPPLRKKGRGGGGGKTEAPLPGQVPGVSPSVSASLAKKEREKTRNASAQAGLENLGVFVSRSFQKEKSEKKLLETSRTSLHLTSGISQRSLRVASRRAESTSTDGTPRLADSSSRREEKRFGDASAAQRTGAGYKSACRSRDESAACRTSCRELGDDKALYRRSGKAPGEEKLERRVSRREDKSVEFSTRSNNTYPGISGGKVARESKSVDATSTRIGIGGSSSQRVERFEDFIHHNTSPISPAYVRKSPRHSDMVIVSSPTVNLPVKSSCKCGVFRSSDVSSSPPTQQHQDKLGIIGLGKQRGASPILMPTNTEIVRIDGKERRSRDFAENGVMTPTLIPLQHSASSGSSGSRSNTPSNVLHGRLAILEGRVSQIAAELKATKELLDANNPACSKAVLSDIQTKIHGIERAINYRLAKECGLVDQLQAQELRGHYITANDGSSHPHSLDGSSKISGRGSKSVSNTDLVLHGQGMYGTASNASLNSGRALAIIGNISPDVTTSMSAAEKLSHLASLALPRSKESNIYQCIDPNFPVEVGGSAPSTQVKPVFDHNEFEDRLYPHQKLLKNRPGVQQKLMENRAALQQKLMENSVLLRHKLAALEERDGISSSLLEDGELGAAKFINSLKQGVGKDKEYERGKCIPSEFVKTSATEFVMGEIEGPFPEKCMNYQGETSSQPKSRAPKEMRRTSSSSRKSFSGTPGGRNEARFHPLEKGSGSRVASERRRRSSEKRKSIGSPEIVTGASQIVMLEPTQKIVGTSIGNSSTSQTLAIQHYQRSVEIEEVIPTCAEPRAPNLSLADENHTSTEDRACEPEPDVPSNTSNSPLRLLCDEAIRTSLACDESLTSDDTADEPECAPPEEDDEQPYLAECEDNVPSERMHQVGDKIATAGWFMGDGDAILLAHDDGYCSFYDVLNMEGKANYKGPENLSSGTWRDCWLIRAAGSDGTSNKYIVAASAGSAVDAAFCSWDFYDRSLTAYHSETASIHPSGNSSFKSSPSSSPERRRFTSDEKQKAKFTWYGGSENDQLLKGKAHNRPLSDVNSGGSFTTNSLCRSDGELSDTPLWWYRPSSPLIAAAGTGLKTVTLYDVRDGDVVMRWDLGKWVACMDFCSPVQWRNRSRLVVAEDHALSLWDVSGMTPHPVSQISLGGKQIRALHIRNSDAEASGGVRQRVSSRDGLAVDGVVCTQDSVNILDFRVAAGIVLKIPTFGDYTHSVAVNGDLVFAGATSSSNRSSRDNADGGGIGSYKESIQAKILQWSIKQGRPMSVYNFPLSPAHQAQQSVAQVWGNDNTVMGVNGNGLFMFESTKGTVGREGDQAIRETLGTDDLYQPAFDFAGSRVLLISRDRPASWCHWP</sequence>
<protein>
    <recommendedName>
        <fullName evidence="2">At4g14310 8-bladed propeller domain-containing protein</fullName>
    </recommendedName>
</protein>
<feature type="compositionally biased region" description="Low complexity" evidence="1">
    <location>
        <begin position="451"/>
        <end position="462"/>
    </location>
</feature>
<dbReference type="InterPro" id="IPR015943">
    <property type="entry name" value="WD40/YVTN_repeat-like_dom_sf"/>
</dbReference>
<feature type="region of interest" description="Disordered" evidence="1">
    <location>
        <begin position="162"/>
        <end position="209"/>
    </location>
</feature>
<organism evidence="3 4">
    <name type="scientific">Riccia fluitans</name>
    <dbReference type="NCBI Taxonomy" id="41844"/>
    <lineage>
        <taxon>Eukaryota</taxon>
        <taxon>Viridiplantae</taxon>
        <taxon>Streptophyta</taxon>
        <taxon>Embryophyta</taxon>
        <taxon>Marchantiophyta</taxon>
        <taxon>Marchantiopsida</taxon>
        <taxon>Marchantiidae</taxon>
        <taxon>Marchantiales</taxon>
        <taxon>Ricciaceae</taxon>
        <taxon>Riccia</taxon>
    </lineage>
</organism>
<feature type="compositionally biased region" description="Low complexity" evidence="1">
    <location>
        <begin position="690"/>
        <end position="699"/>
    </location>
</feature>
<feature type="compositionally biased region" description="Polar residues" evidence="1">
    <location>
        <begin position="186"/>
        <end position="196"/>
    </location>
</feature>
<accession>A0ABD1XHW9</accession>
<comment type="caution">
    <text evidence="3">The sequence shown here is derived from an EMBL/GenBank/DDBJ whole genome shotgun (WGS) entry which is preliminary data.</text>
</comment>
<evidence type="ECO:0000259" key="2">
    <source>
        <dbReference type="Pfam" id="PF25465"/>
    </source>
</evidence>
<dbReference type="InterPro" id="IPR036322">
    <property type="entry name" value="WD40_repeat_dom_sf"/>
</dbReference>
<dbReference type="PANTHER" id="PTHR35492:SF1">
    <property type="entry name" value="TRANSDUCIN_WD40 REPEAT-LIKE SUPERFAMILY PROTEIN"/>
    <property type="match status" value="1"/>
</dbReference>
<feature type="compositionally biased region" description="Basic and acidic residues" evidence="1">
    <location>
        <begin position="113"/>
        <end position="122"/>
    </location>
</feature>
<feature type="region of interest" description="Disordered" evidence="1">
    <location>
        <begin position="438"/>
        <end position="462"/>
    </location>
</feature>
<gene>
    <name evidence="3" type="ORF">R1flu_026871</name>
</gene>
<dbReference type="Pfam" id="PF25465">
    <property type="entry name" value="Beta-prop_At4g14310"/>
    <property type="match status" value="1"/>
</dbReference>
<name>A0ABD1XHW9_9MARC</name>
<evidence type="ECO:0000313" key="4">
    <source>
        <dbReference type="Proteomes" id="UP001605036"/>
    </source>
</evidence>
<evidence type="ECO:0000313" key="3">
    <source>
        <dbReference type="EMBL" id="KAL2608298.1"/>
    </source>
</evidence>
<feature type="compositionally biased region" description="Basic and acidic residues" evidence="1">
    <location>
        <begin position="168"/>
        <end position="185"/>
    </location>
</feature>
<feature type="region of interest" description="Disordered" evidence="1">
    <location>
        <begin position="795"/>
        <end position="826"/>
    </location>
</feature>
<feature type="region of interest" description="Disordered" evidence="1">
    <location>
        <begin position="842"/>
        <end position="866"/>
    </location>
</feature>
<feature type="compositionally biased region" description="Acidic residues" evidence="1">
    <location>
        <begin position="845"/>
        <end position="866"/>
    </location>
</feature>